<feature type="domain" description="HAMP" evidence="9">
    <location>
        <begin position="257"/>
        <end position="311"/>
    </location>
</feature>
<proteinExistence type="predicted"/>
<dbReference type="PANTHER" id="PTHR41523:SF8">
    <property type="entry name" value="ETHYLENE RESPONSE SENSOR PROTEIN"/>
    <property type="match status" value="1"/>
</dbReference>
<comment type="catalytic activity">
    <reaction evidence="1">
        <text>ATP + protein L-histidine = ADP + protein N-phospho-L-histidine.</text>
        <dbReference type="EC" id="2.7.13.3"/>
    </reaction>
</comment>
<evidence type="ECO:0000256" key="8">
    <source>
        <dbReference type="SAM" id="Phobius"/>
    </source>
</evidence>
<keyword evidence="4" id="KW-0808">Transferase</keyword>
<evidence type="ECO:0000256" key="4">
    <source>
        <dbReference type="ARBA" id="ARBA00022679"/>
    </source>
</evidence>
<dbReference type="EMBL" id="CADCWB010000213">
    <property type="protein sequence ID" value="CAA9529629.1"/>
    <property type="molecule type" value="Genomic_DNA"/>
</dbReference>
<feature type="transmembrane region" description="Helical" evidence="8">
    <location>
        <begin position="237"/>
        <end position="260"/>
    </location>
</feature>
<keyword evidence="8" id="KW-0812">Transmembrane</keyword>
<dbReference type="CDD" id="cd06225">
    <property type="entry name" value="HAMP"/>
    <property type="match status" value="1"/>
</dbReference>
<dbReference type="GO" id="GO:0004673">
    <property type="term" value="F:protein histidine kinase activity"/>
    <property type="evidence" value="ECO:0007669"/>
    <property type="project" value="UniProtKB-EC"/>
</dbReference>
<dbReference type="AlphaFoldDB" id="A0A6J4TSE7"/>
<accession>A0A6J4TSE7</accession>
<evidence type="ECO:0000256" key="2">
    <source>
        <dbReference type="ARBA" id="ARBA00012438"/>
    </source>
</evidence>
<dbReference type="EC" id="2.7.13.3" evidence="2"/>
<evidence type="ECO:0000256" key="7">
    <source>
        <dbReference type="ARBA" id="ARBA00022840"/>
    </source>
</evidence>
<dbReference type="GO" id="GO:0016020">
    <property type="term" value="C:membrane"/>
    <property type="evidence" value="ECO:0007669"/>
    <property type="project" value="InterPro"/>
</dbReference>
<dbReference type="GO" id="GO:0005524">
    <property type="term" value="F:ATP binding"/>
    <property type="evidence" value="ECO:0007669"/>
    <property type="project" value="UniProtKB-KW"/>
</dbReference>
<keyword evidence="7" id="KW-0067">ATP-binding</keyword>
<dbReference type="Gene3D" id="3.30.450.20">
    <property type="entry name" value="PAS domain"/>
    <property type="match status" value="1"/>
</dbReference>
<keyword evidence="3" id="KW-0597">Phosphoprotein</keyword>
<protein>
    <recommendedName>
        <fullName evidence="2">histidine kinase</fullName>
        <ecNumber evidence="2">2.7.13.3</ecNumber>
    </recommendedName>
</protein>
<dbReference type="InterPro" id="IPR003660">
    <property type="entry name" value="HAMP_dom"/>
</dbReference>
<dbReference type="PROSITE" id="PS50885">
    <property type="entry name" value="HAMP"/>
    <property type="match status" value="1"/>
</dbReference>
<evidence type="ECO:0000313" key="10">
    <source>
        <dbReference type="EMBL" id="CAA9529629.1"/>
    </source>
</evidence>
<sequence>MSRLTRWFQRLPTTGKLLVILSAAVLPLGLVLVWVAAQGISTANRALTTSAENQSFAAMRGVDSLIARKALALRVAANGALGQPGNDPCATTLRSLSVTANPPRNFALRDPAGTLLCTVGSVSPSRANLLVPPGAVQLWLSPGGTMLYYRVGVFGGQATGTLTREELREAALAGVGSVAEMSLSDAAQTMPLVDEGPARSSFEHDEVSHERAIAGGQLKARTAVGINRIAILDRGLILLPLLMWIAAAILSWFLVSRFLIKPLRRMQQAVGAYQPGSGHLQLPAEPGSAVEIRDLGQSFSRAVERIEQSEMEMAEALEGQRKLVREVHHRVKNNLQVVASLLNIHGRNAETEDARDAYSSIGRRVDALALVHRNHYAELEENRGIALRPLLSELSASLRGSAPDSARGLNIDLDLESLNTTQDVAVAVAFLVTEVVEFAMLARPDDAVELNLRRNGPLTARFELNSPVLNPEIAEDPERKQFERIIGGLAKQLRSTLDRKLGRYSVDLPVFPPR</sequence>
<evidence type="ECO:0000256" key="1">
    <source>
        <dbReference type="ARBA" id="ARBA00000085"/>
    </source>
</evidence>
<keyword evidence="6" id="KW-0418">Kinase</keyword>
<name>A0A6J4TSE7_9SPHN</name>
<dbReference type="Pfam" id="PF00672">
    <property type="entry name" value="HAMP"/>
    <property type="match status" value="1"/>
</dbReference>
<evidence type="ECO:0000259" key="9">
    <source>
        <dbReference type="PROSITE" id="PS50885"/>
    </source>
</evidence>
<dbReference type="GO" id="GO:0007165">
    <property type="term" value="P:signal transduction"/>
    <property type="evidence" value="ECO:0007669"/>
    <property type="project" value="InterPro"/>
</dbReference>
<keyword evidence="5" id="KW-0547">Nucleotide-binding</keyword>
<evidence type="ECO:0000256" key="5">
    <source>
        <dbReference type="ARBA" id="ARBA00022741"/>
    </source>
</evidence>
<evidence type="ECO:0000256" key="6">
    <source>
        <dbReference type="ARBA" id="ARBA00022777"/>
    </source>
</evidence>
<keyword evidence="8" id="KW-1133">Transmembrane helix</keyword>
<evidence type="ECO:0000256" key="3">
    <source>
        <dbReference type="ARBA" id="ARBA00022553"/>
    </source>
</evidence>
<reference evidence="10" key="1">
    <citation type="submission" date="2020-02" db="EMBL/GenBank/DDBJ databases">
        <authorList>
            <person name="Meier V. D."/>
        </authorList>
    </citation>
    <scope>NUCLEOTIDE SEQUENCE</scope>
    <source>
        <strain evidence="10">AVDCRST_MAG62</strain>
    </source>
</reference>
<gene>
    <name evidence="10" type="ORF">AVDCRST_MAG62-1745</name>
</gene>
<organism evidence="10">
    <name type="scientific">uncultured Sphingomonas sp</name>
    <dbReference type="NCBI Taxonomy" id="158754"/>
    <lineage>
        <taxon>Bacteria</taxon>
        <taxon>Pseudomonadati</taxon>
        <taxon>Pseudomonadota</taxon>
        <taxon>Alphaproteobacteria</taxon>
        <taxon>Sphingomonadales</taxon>
        <taxon>Sphingomonadaceae</taxon>
        <taxon>Sphingomonas</taxon>
        <taxon>environmental samples</taxon>
    </lineage>
</organism>
<dbReference type="PANTHER" id="PTHR41523">
    <property type="entry name" value="TWO-COMPONENT SYSTEM SENSOR PROTEIN"/>
    <property type="match status" value="1"/>
</dbReference>
<dbReference type="Pfam" id="PF07568">
    <property type="entry name" value="HisKA_2"/>
    <property type="match status" value="1"/>
</dbReference>
<keyword evidence="8" id="KW-0472">Membrane</keyword>
<dbReference type="InterPro" id="IPR011495">
    <property type="entry name" value="Sig_transdc_His_kin_sub2_dim/P"/>
</dbReference>
<dbReference type="SMART" id="SM00304">
    <property type="entry name" value="HAMP"/>
    <property type="match status" value="1"/>
</dbReference>